<dbReference type="CDD" id="cd02394">
    <property type="entry name" value="KH-I_Vigilin_rpt6"/>
    <property type="match status" value="1"/>
</dbReference>
<evidence type="ECO:0000256" key="3">
    <source>
        <dbReference type="ARBA" id="ARBA00022737"/>
    </source>
</evidence>
<name>A0A4E0RYF3_FASHE</name>
<dbReference type="InterPro" id="IPR004087">
    <property type="entry name" value="KH_dom"/>
</dbReference>
<keyword evidence="2" id="KW-0963">Cytoplasm</keyword>
<dbReference type="InterPro" id="IPR057778">
    <property type="entry name" value="KH_Vigilin_N"/>
</dbReference>
<proteinExistence type="predicted"/>
<evidence type="ECO:0000256" key="2">
    <source>
        <dbReference type="ARBA" id="ARBA00022490"/>
    </source>
</evidence>
<evidence type="ECO:0000259" key="7">
    <source>
        <dbReference type="SMART" id="SM00322"/>
    </source>
</evidence>
<keyword evidence="9" id="KW-1185">Reference proteome</keyword>
<dbReference type="Gene3D" id="3.30.1370.10">
    <property type="entry name" value="K Homology domain, type 1"/>
    <property type="match status" value="6"/>
</dbReference>
<dbReference type="InterPro" id="IPR004088">
    <property type="entry name" value="KH_dom_type_1"/>
</dbReference>
<evidence type="ECO:0000256" key="1">
    <source>
        <dbReference type="ARBA" id="ARBA00004496"/>
    </source>
</evidence>
<feature type="domain" description="K Homology" evidence="7">
    <location>
        <begin position="270"/>
        <end position="339"/>
    </location>
</feature>
<evidence type="ECO:0000256" key="5">
    <source>
        <dbReference type="PROSITE-ProRule" id="PRU00117"/>
    </source>
</evidence>
<dbReference type="SMART" id="SM00322">
    <property type="entry name" value="KH"/>
    <property type="match status" value="7"/>
</dbReference>
<feature type="domain" description="K Homology" evidence="7">
    <location>
        <begin position="340"/>
        <end position="406"/>
    </location>
</feature>
<accession>A0A4E0RYF3</accession>
<protein>
    <submittedName>
        <fullName evidence="8">High-density lipoprotein receptor (Hdl)</fullName>
    </submittedName>
</protein>
<reference evidence="8" key="1">
    <citation type="submission" date="2019-03" db="EMBL/GenBank/DDBJ databases">
        <title>Improved annotation for the trematode Fasciola hepatica.</title>
        <authorList>
            <person name="Choi Y.-J."/>
            <person name="Martin J."/>
            <person name="Mitreva M."/>
        </authorList>
    </citation>
    <scope>NUCLEOTIDE SEQUENCE [LARGE SCALE GENOMIC DNA]</scope>
</reference>
<keyword evidence="6" id="KW-0175">Coiled coil</keyword>
<feature type="coiled-coil region" evidence="6">
    <location>
        <begin position="623"/>
        <end position="650"/>
    </location>
</feature>
<feature type="domain" description="K Homology" evidence="7">
    <location>
        <begin position="574"/>
        <end position="642"/>
    </location>
</feature>
<dbReference type="InterPro" id="IPR036612">
    <property type="entry name" value="KH_dom_type_1_sf"/>
</dbReference>
<sequence>MHACAPLLQEPTSSGKINQDQEYPALLKGEKVSRKVKPDALLPAYHRAKITEVVEIPCEQRRYQNDDPQFVGRRYDAQSRICSEIVKETGVDINLTCSKTNTLTIVLTGQPDKVVAAKRSLIAELQQQESVKVVVPQEFHGFLIGKKGEKLRDLQSRTMTRIAIPPSRAADPNTIVISGPKQGIAEAEQFIKETVARQAQLGFERLDIPKIFHPFIFGPNGKTLEDIRTRTDTKINVPPPAVQGSVITITGKREGVIEAAAELQRIHEEAKLCKTIPVRVKRSQHRLVFGPRGSGLAEILGETGVSVELPTDPTSEEIILRGKPEDLGRALTMVYERAESSTAEEIHCPNRFHKLLIGKRGSALNELVSGYERVHIEFGEHQDKILLEGPPEEVGFVMERLKSRIAELEASVAMEKIRVDPKYFRHIVGRQGATILKWRENKVQIHLPSFEKGDHLAADEIVIEGDPQGVERTKREILQLVEKLENEKCKDVIIEPHVQHLLCTGYKGIPPPIRAVYDSFPKVSVIWPENQELDSRITTVDSPARSVVQLRGDRQQVDAAAERLQKLIKQVIEENHRQEIRIFKEFRPHIFGRGSAKIQKLLDDTKTRIQYPNPSDGSDVFTIIGREENVQQAIRQLEDLQKKLANVKEIIVSIPSELTTKFVGDQAPNLRSIREQCAGVHMRFVHPPQKHVRKGNQVEVVIIGPSEALNEAKKLLDQLNAKVAQLCAEVSNPPTHETSIYSQSYQ</sequence>
<dbReference type="Pfam" id="PF00013">
    <property type="entry name" value="KH_1"/>
    <property type="match status" value="7"/>
</dbReference>
<comment type="subcellular location">
    <subcellularLocation>
        <location evidence="1">Cytoplasm</location>
    </subcellularLocation>
</comment>
<gene>
    <name evidence="8" type="ORF">D915_007852</name>
</gene>
<evidence type="ECO:0000256" key="6">
    <source>
        <dbReference type="SAM" id="Coils"/>
    </source>
</evidence>
<keyword evidence="8" id="KW-0449">Lipoprotein</keyword>
<dbReference type="SUPFAM" id="SSF54791">
    <property type="entry name" value="Eukaryotic type KH-domain (KH-domain type I)"/>
    <property type="match status" value="7"/>
</dbReference>
<keyword evidence="8" id="KW-0675">Receptor</keyword>
<evidence type="ECO:0000313" key="8">
    <source>
        <dbReference type="EMBL" id="THD21440.1"/>
    </source>
</evidence>
<evidence type="ECO:0000256" key="4">
    <source>
        <dbReference type="ARBA" id="ARBA00022884"/>
    </source>
</evidence>
<keyword evidence="3" id="KW-0677">Repeat</keyword>
<dbReference type="Pfam" id="PF24668">
    <property type="entry name" value="KH_Vigilin"/>
    <property type="match status" value="1"/>
</dbReference>
<dbReference type="GO" id="GO:0003729">
    <property type="term" value="F:mRNA binding"/>
    <property type="evidence" value="ECO:0007669"/>
    <property type="project" value="TreeGrafter"/>
</dbReference>
<dbReference type="PANTHER" id="PTHR10627">
    <property type="entry name" value="SCP160"/>
    <property type="match status" value="1"/>
</dbReference>
<feature type="domain" description="K Homology" evidence="7">
    <location>
        <begin position="646"/>
        <end position="721"/>
    </location>
</feature>
<dbReference type="AlphaFoldDB" id="A0A4E0RYF3"/>
<comment type="caution">
    <text evidence="8">The sequence shown here is derived from an EMBL/GenBank/DDBJ whole genome shotgun (WGS) entry which is preliminary data.</text>
</comment>
<dbReference type="CDD" id="cd22408">
    <property type="entry name" value="KH-I_Vigilin_rpt4"/>
    <property type="match status" value="1"/>
</dbReference>
<dbReference type="EMBL" id="JXXN02003531">
    <property type="protein sequence ID" value="THD21440.1"/>
    <property type="molecule type" value="Genomic_DNA"/>
</dbReference>
<dbReference type="PROSITE" id="PS50084">
    <property type="entry name" value="KH_TYPE_1"/>
    <property type="match status" value="7"/>
</dbReference>
<keyword evidence="4 5" id="KW-0694">RNA-binding</keyword>
<dbReference type="Proteomes" id="UP000230066">
    <property type="component" value="Unassembled WGS sequence"/>
</dbReference>
<dbReference type="PANTHER" id="PTHR10627:SF31">
    <property type="entry name" value="DODECA-SATELLITE-BINDING PROTEIN 1, ISOFORM A"/>
    <property type="match status" value="1"/>
</dbReference>
<feature type="domain" description="K Homology" evidence="7">
    <location>
        <begin position="411"/>
        <end position="482"/>
    </location>
</feature>
<organism evidence="8 9">
    <name type="scientific">Fasciola hepatica</name>
    <name type="common">Liver fluke</name>
    <dbReference type="NCBI Taxonomy" id="6192"/>
    <lineage>
        <taxon>Eukaryota</taxon>
        <taxon>Metazoa</taxon>
        <taxon>Spiralia</taxon>
        <taxon>Lophotrochozoa</taxon>
        <taxon>Platyhelminthes</taxon>
        <taxon>Trematoda</taxon>
        <taxon>Digenea</taxon>
        <taxon>Plagiorchiida</taxon>
        <taxon>Echinostomata</taxon>
        <taxon>Echinostomatoidea</taxon>
        <taxon>Fasciolidae</taxon>
        <taxon>Fasciola</taxon>
    </lineage>
</organism>
<evidence type="ECO:0000313" key="9">
    <source>
        <dbReference type="Proteomes" id="UP000230066"/>
    </source>
</evidence>
<feature type="coiled-coil region" evidence="6">
    <location>
        <begin position="550"/>
        <end position="581"/>
    </location>
</feature>
<feature type="domain" description="K Homology" evidence="7">
    <location>
        <begin position="127"/>
        <end position="196"/>
    </location>
</feature>
<feature type="domain" description="K Homology" evidence="7">
    <location>
        <begin position="200"/>
        <end position="268"/>
    </location>
</feature>
<dbReference type="CDD" id="cd22407">
    <property type="entry name" value="KH-I_Vigilin_rpt3"/>
    <property type="match status" value="1"/>
</dbReference>
<dbReference type="CDD" id="cd22409">
    <property type="entry name" value="KH-I_Vigilin_rpt5"/>
    <property type="match status" value="1"/>
</dbReference>